<dbReference type="GO" id="GO:0016020">
    <property type="term" value="C:membrane"/>
    <property type="evidence" value="ECO:0007669"/>
    <property type="project" value="UniProtKB-SubCell"/>
</dbReference>
<gene>
    <name evidence="7" type="ORF">RJ641_006256</name>
</gene>
<proteinExistence type="predicted"/>
<keyword evidence="8" id="KW-1185">Reference proteome</keyword>
<accession>A0AAN8V522</accession>
<dbReference type="PANTHER" id="PTHR31585">
    <property type="entry name" value="FOLATE-BIOPTERIN TRANSPORTER 1, CHLOROPLASTIC"/>
    <property type="match status" value="1"/>
</dbReference>
<dbReference type="Pfam" id="PF03092">
    <property type="entry name" value="BT1"/>
    <property type="match status" value="1"/>
</dbReference>
<keyword evidence="3 6" id="KW-0812">Transmembrane</keyword>
<comment type="caution">
    <text evidence="7">The sequence shown here is derived from an EMBL/GenBank/DDBJ whole genome shotgun (WGS) entry which is preliminary data.</text>
</comment>
<organism evidence="7 8">
    <name type="scientific">Dillenia turbinata</name>
    <dbReference type="NCBI Taxonomy" id="194707"/>
    <lineage>
        <taxon>Eukaryota</taxon>
        <taxon>Viridiplantae</taxon>
        <taxon>Streptophyta</taxon>
        <taxon>Embryophyta</taxon>
        <taxon>Tracheophyta</taxon>
        <taxon>Spermatophyta</taxon>
        <taxon>Magnoliopsida</taxon>
        <taxon>eudicotyledons</taxon>
        <taxon>Gunneridae</taxon>
        <taxon>Pentapetalae</taxon>
        <taxon>Dilleniales</taxon>
        <taxon>Dilleniaceae</taxon>
        <taxon>Dillenia</taxon>
    </lineage>
</organism>
<sequence>MMIDGQRRGLLVFNTKNLSQVTDQMYFKQKTFKIPIQKSLILLSQIYNLNFRKHRFRKWVNVIFFKFRNKMIGDDEENNIQANAETEEQTGPRNGFCKFVMDVQKVQPTDAQIHSGVIFIPSIVKPIWGILTAVVPILGFRRRTYSIFPGNDPSSSFSYSLNVYLVSSPCSYYHFMKCSIVFLGIMALLAGNILVAFADATVDACIAENSITHPLLAPDLQSLCELSLSTGELIGFLISGILLH</sequence>
<keyword evidence="4 6" id="KW-1133">Transmembrane helix</keyword>
<evidence type="ECO:0000256" key="2">
    <source>
        <dbReference type="ARBA" id="ARBA00022448"/>
    </source>
</evidence>
<evidence type="ECO:0000256" key="1">
    <source>
        <dbReference type="ARBA" id="ARBA00004141"/>
    </source>
</evidence>
<evidence type="ECO:0000256" key="5">
    <source>
        <dbReference type="ARBA" id="ARBA00023136"/>
    </source>
</evidence>
<name>A0AAN8V522_9MAGN</name>
<reference evidence="7 8" key="1">
    <citation type="submission" date="2023-12" db="EMBL/GenBank/DDBJ databases">
        <title>A high-quality genome assembly for Dillenia turbinata (Dilleniales).</title>
        <authorList>
            <person name="Chanderbali A."/>
        </authorList>
    </citation>
    <scope>NUCLEOTIDE SEQUENCE [LARGE SCALE GENOMIC DNA]</scope>
    <source>
        <strain evidence="7">LSX21</strain>
        <tissue evidence="7">Leaf</tissue>
    </source>
</reference>
<protein>
    <submittedName>
        <fullName evidence="7">Biopterin transporter family</fullName>
    </submittedName>
</protein>
<feature type="transmembrane region" description="Helical" evidence="6">
    <location>
        <begin position="180"/>
        <end position="198"/>
    </location>
</feature>
<dbReference type="AlphaFoldDB" id="A0AAN8V522"/>
<evidence type="ECO:0000256" key="3">
    <source>
        <dbReference type="ARBA" id="ARBA00022692"/>
    </source>
</evidence>
<comment type="subcellular location">
    <subcellularLocation>
        <location evidence="1">Membrane</location>
        <topology evidence="1">Multi-pass membrane protein</topology>
    </subcellularLocation>
</comment>
<dbReference type="PANTHER" id="PTHR31585:SF6">
    <property type="entry name" value="FOLATE-BIOPTERIN TRANSPORTER 2-RELATED"/>
    <property type="match status" value="1"/>
</dbReference>
<evidence type="ECO:0000313" key="7">
    <source>
        <dbReference type="EMBL" id="KAK6927665.1"/>
    </source>
</evidence>
<dbReference type="InterPro" id="IPR039309">
    <property type="entry name" value="BT1"/>
</dbReference>
<keyword evidence="5 6" id="KW-0472">Membrane</keyword>
<evidence type="ECO:0000313" key="8">
    <source>
        <dbReference type="Proteomes" id="UP001370490"/>
    </source>
</evidence>
<evidence type="ECO:0000256" key="4">
    <source>
        <dbReference type="ARBA" id="ARBA00022989"/>
    </source>
</evidence>
<keyword evidence="2" id="KW-0813">Transport</keyword>
<dbReference type="Proteomes" id="UP001370490">
    <property type="component" value="Unassembled WGS sequence"/>
</dbReference>
<dbReference type="EMBL" id="JBAMMX010000014">
    <property type="protein sequence ID" value="KAK6927665.1"/>
    <property type="molecule type" value="Genomic_DNA"/>
</dbReference>
<evidence type="ECO:0000256" key="6">
    <source>
        <dbReference type="SAM" id="Phobius"/>
    </source>
</evidence>